<accession>A0ABX4MHR3</accession>
<evidence type="ECO:0000256" key="6">
    <source>
        <dbReference type="RuleBase" id="RU362118"/>
    </source>
</evidence>
<keyword evidence="4" id="KW-0456">Lyase</keyword>
<dbReference type="Proteomes" id="UP000230981">
    <property type="component" value="Unassembled WGS sequence"/>
</dbReference>
<proteinExistence type="inferred from homology"/>
<dbReference type="InterPro" id="IPR015424">
    <property type="entry name" value="PyrdxlP-dep_Trfase"/>
</dbReference>
<gene>
    <name evidence="7" type="primary">metC</name>
    <name evidence="7" type="ORF">magtdc_81</name>
</gene>
<dbReference type="EMBL" id="NXGO01000009">
    <property type="protein sequence ID" value="PIM95984.1"/>
    <property type="molecule type" value="Genomic_DNA"/>
</dbReference>
<dbReference type="InterPro" id="IPR015421">
    <property type="entry name" value="PyrdxlP-dep_Trfase_major"/>
</dbReference>
<organism evidence="7 8">
    <name type="scientific">Candidatus Hodgkinia cicadicola</name>
    <dbReference type="NCBI Taxonomy" id="573658"/>
    <lineage>
        <taxon>Bacteria</taxon>
        <taxon>Pseudomonadati</taxon>
        <taxon>Pseudomonadota</taxon>
        <taxon>Alphaproteobacteria</taxon>
        <taxon>Hyphomicrobiales</taxon>
        <taxon>Candidatus Hodgkinia</taxon>
    </lineage>
</organism>
<dbReference type="RefSeq" id="WP_146656824.1">
    <property type="nucleotide sequence ID" value="NZ_CM008795.1"/>
</dbReference>
<evidence type="ECO:0000256" key="4">
    <source>
        <dbReference type="ARBA" id="ARBA00023239"/>
    </source>
</evidence>
<dbReference type="Pfam" id="PF01053">
    <property type="entry name" value="Cys_Met_Meta_PP"/>
    <property type="match status" value="1"/>
</dbReference>
<evidence type="ECO:0000256" key="3">
    <source>
        <dbReference type="ARBA" id="ARBA00022898"/>
    </source>
</evidence>
<dbReference type="PANTHER" id="PTHR43500:SF1">
    <property type="entry name" value="CYSTATHIONINE BETA-LYASE-RELATED"/>
    <property type="match status" value="1"/>
</dbReference>
<evidence type="ECO:0000256" key="2">
    <source>
        <dbReference type="ARBA" id="ARBA00009077"/>
    </source>
</evidence>
<evidence type="ECO:0000313" key="8">
    <source>
        <dbReference type="Proteomes" id="UP000230981"/>
    </source>
</evidence>
<name>A0ABX4MHR3_9HYPH</name>
<protein>
    <submittedName>
        <fullName evidence="7">Cystathionine beta-lyase</fullName>
    </submittedName>
</protein>
<comment type="catalytic activity">
    <reaction evidence="5">
        <text>L,L-cystathionine + H2O = L-homocysteine + pyruvate + NH4(+)</text>
        <dbReference type="Rhea" id="RHEA:13965"/>
        <dbReference type="ChEBI" id="CHEBI:15361"/>
        <dbReference type="ChEBI" id="CHEBI:15377"/>
        <dbReference type="ChEBI" id="CHEBI:28938"/>
        <dbReference type="ChEBI" id="CHEBI:58161"/>
        <dbReference type="ChEBI" id="CHEBI:58199"/>
    </reaction>
</comment>
<reference evidence="7" key="1">
    <citation type="submission" date="2017-09" db="EMBL/GenBank/DDBJ databases">
        <authorList>
            <person name="Campbell M.A."/>
            <person name="Lukasik P."/>
            <person name="Simon C."/>
            <person name="McCutcheon J.P."/>
        </authorList>
    </citation>
    <scope>NUCLEOTIDE SEQUENCE [LARGE SCALE GENOMIC DNA]</scope>
    <source>
        <strain evidence="7">MAGTDC</strain>
    </source>
</reference>
<dbReference type="InterPro" id="IPR006233">
    <property type="entry name" value="Cys_b_lyase_bac"/>
</dbReference>
<comment type="similarity">
    <text evidence="2 6">Belongs to the trans-sulfuration enzymes family.</text>
</comment>
<dbReference type="SUPFAM" id="SSF53383">
    <property type="entry name" value="PLP-dependent transferases"/>
    <property type="match status" value="1"/>
</dbReference>
<sequence length="300" mass="34372">MDKRMEFTLTLQALSIIYNKFVKDQVIRNKPSPVASGSTKTNSQPQVSLPVRNLCSVISILEYSDSTILTSTRLTATTLMMLCLLNPGDHVLITDTICYSLKQLCNVLSKLNINVDFFNHRDEYSLKTLFRADTKLIYLESSCSEISDIGSINGICKYVRKRSDKCIISMDNSRTTPLVYKPLIHGVDVSICNLSKYLIKRPNTDLTSISTTKALSHIFIKFNDLVDLTWDNNDLLSVVDSLKSLFFRLVHRYNMFMGFYRYLYAVRYLRRAVCSVLQTSSDHKFWQQIVNSETIQHPLS</sequence>
<comment type="caution">
    <text evidence="7">The sequence shown here is derived from an EMBL/GenBank/DDBJ whole genome shotgun (WGS) entry which is preliminary data.</text>
</comment>
<evidence type="ECO:0000256" key="5">
    <source>
        <dbReference type="ARBA" id="ARBA00047517"/>
    </source>
</evidence>
<dbReference type="Gene3D" id="3.40.640.10">
    <property type="entry name" value="Type I PLP-dependent aspartate aminotransferase-like (Major domain)"/>
    <property type="match status" value="1"/>
</dbReference>
<evidence type="ECO:0000313" key="7">
    <source>
        <dbReference type="EMBL" id="PIM95984.1"/>
    </source>
</evidence>
<comment type="cofactor">
    <cofactor evidence="1 6">
        <name>pyridoxal 5'-phosphate</name>
        <dbReference type="ChEBI" id="CHEBI:597326"/>
    </cofactor>
</comment>
<dbReference type="InterPro" id="IPR000277">
    <property type="entry name" value="Cys/Met-Metab_PyrdxlP-dep_enz"/>
</dbReference>
<keyword evidence="3 6" id="KW-0663">Pyridoxal phosphate</keyword>
<keyword evidence="8" id="KW-1185">Reference proteome</keyword>
<dbReference type="PANTHER" id="PTHR43500">
    <property type="entry name" value="CYSTATHIONINE BETA-LYASE-RELATED"/>
    <property type="match status" value="1"/>
</dbReference>
<evidence type="ECO:0000256" key="1">
    <source>
        <dbReference type="ARBA" id="ARBA00001933"/>
    </source>
</evidence>